<gene>
    <name evidence="2" type="ORF">ACFOUW_14160</name>
</gene>
<keyword evidence="3" id="KW-1185">Reference proteome</keyword>
<feature type="transmembrane region" description="Helical" evidence="1">
    <location>
        <begin position="7"/>
        <end position="25"/>
    </location>
</feature>
<evidence type="ECO:0000313" key="3">
    <source>
        <dbReference type="Proteomes" id="UP001595699"/>
    </source>
</evidence>
<sequence>MDALRRVGPWIGIVLLLPLLIPFLVSGLVMPSWAVIFFVFVWVALVVLALYLFRRKPLVVLALPFAGFAFWLAFWLTGAAIFDWTA</sequence>
<feature type="transmembrane region" description="Helical" evidence="1">
    <location>
        <begin position="31"/>
        <end position="53"/>
    </location>
</feature>
<comment type="caution">
    <text evidence="2">The sequence shown here is derived from an EMBL/GenBank/DDBJ whole genome shotgun (WGS) entry which is preliminary data.</text>
</comment>
<evidence type="ECO:0000256" key="1">
    <source>
        <dbReference type="SAM" id="Phobius"/>
    </source>
</evidence>
<dbReference type="RefSeq" id="WP_205120531.1">
    <property type="nucleotide sequence ID" value="NZ_JAFBCM010000001.1"/>
</dbReference>
<keyword evidence="1" id="KW-1133">Transmembrane helix</keyword>
<evidence type="ECO:0000313" key="2">
    <source>
        <dbReference type="EMBL" id="MFC3761982.1"/>
    </source>
</evidence>
<keyword evidence="1" id="KW-0472">Membrane</keyword>
<proteinExistence type="predicted"/>
<dbReference type="EMBL" id="JBHRZH010000012">
    <property type="protein sequence ID" value="MFC3761982.1"/>
    <property type="molecule type" value="Genomic_DNA"/>
</dbReference>
<accession>A0ABV7YBK8</accession>
<name>A0ABV7YBK8_9ACTN</name>
<evidence type="ECO:0008006" key="4">
    <source>
        <dbReference type="Google" id="ProtNLM"/>
    </source>
</evidence>
<protein>
    <recommendedName>
        <fullName evidence="4">Apolipoprotein N-acyltransferase</fullName>
    </recommendedName>
</protein>
<organism evidence="2 3">
    <name type="scientific">Tenggerimyces flavus</name>
    <dbReference type="NCBI Taxonomy" id="1708749"/>
    <lineage>
        <taxon>Bacteria</taxon>
        <taxon>Bacillati</taxon>
        <taxon>Actinomycetota</taxon>
        <taxon>Actinomycetes</taxon>
        <taxon>Propionibacteriales</taxon>
        <taxon>Nocardioidaceae</taxon>
        <taxon>Tenggerimyces</taxon>
    </lineage>
</organism>
<keyword evidence="1" id="KW-0812">Transmembrane</keyword>
<reference evidence="3" key="1">
    <citation type="journal article" date="2019" name="Int. J. Syst. Evol. Microbiol.">
        <title>The Global Catalogue of Microorganisms (GCM) 10K type strain sequencing project: providing services to taxonomists for standard genome sequencing and annotation.</title>
        <authorList>
            <consortium name="The Broad Institute Genomics Platform"/>
            <consortium name="The Broad Institute Genome Sequencing Center for Infectious Disease"/>
            <person name="Wu L."/>
            <person name="Ma J."/>
        </authorList>
    </citation>
    <scope>NUCLEOTIDE SEQUENCE [LARGE SCALE GENOMIC DNA]</scope>
    <source>
        <strain evidence="3">CGMCC 4.7241</strain>
    </source>
</reference>
<feature type="transmembrane region" description="Helical" evidence="1">
    <location>
        <begin position="60"/>
        <end position="82"/>
    </location>
</feature>
<dbReference type="Proteomes" id="UP001595699">
    <property type="component" value="Unassembled WGS sequence"/>
</dbReference>